<name>A0ABW7NEU4_9BACT</name>
<protein>
    <submittedName>
        <fullName evidence="5">Carbohydrate binding domain-containing protein</fullName>
    </submittedName>
</protein>
<evidence type="ECO:0000259" key="4">
    <source>
        <dbReference type="Pfam" id="PF18962"/>
    </source>
</evidence>
<dbReference type="EMBL" id="JBIPKE010000020">
    <property type="protein sequence ID" value="MFH6985867.1"/>
    <property type="molecule type" value="Genomic_DNA"/>
</dbReference>
<gene>
    <name evidence="5" type="ORF">ACHKAR_20600</name>
</gene>
<reference evidence="5 6" key="1">
    <citation type="journal article" date="2013" name="Int. J. Syst. Evol. Microbiol.">
        <title>Marinoscillum luteum sp. nov., isolated from marine sediment.</title>
        <authorList>
            <person name="Cha I.T."/>
            <person name="Park S.J."/>
            <person name="Kim S.J."/>
            <person name="Kim J.G."/>
            <person name="Jung M.Y."/>
            <person name="Shin K.S."/>
            <person name="Kwon K.K."/>
            <person name="Yang S.H."/>
            <person name="Seo Y.S."/>
            <person name="Rhee S.K."/>
        </authorList>
    </citation>
    <scope>NUCLEOTIDE SEQUENCE [LARGE SCALE GENOMIC DNA]</scope>
    <source>
        <strain evidence="5 6">KCTC 23939</strain>
    </source>
</reference>
<dbReference type="InterPro" id="IPR008979">
    <property type="entry name" value="Galactose-bd-like_sf"/>
</dbReference>
<dbReference type="SUPFAM" id="SSF49785">
    <property type="entry name" value="Galactose-binding domain-like"/>
    <property type="match status" value="3"/>
</dbReference>
<evidence type="ECO:0000313" key="5">
    <source>
        <dbReference type="EMBL" id="MFH6985867.1"/>
    </source>
</evidence>
<feature type="domain" description="CBM-cenC" evidence="3">
    <location>
        <begin position="708"/>
        <end position="792"/>
    </location>
</feature>
<dbReference type="InterPro" id="IPR003305">
    <property type="entry name" value="CenC_carb-bd"/>
</dbReference>
<dbReference type="Pfam" id="PF02018">
    <property type="entry name" value="CBM_4_9"/>
    <property type="match status" value="2"/>
</dbReference>
<accession>A0ABW7NEU4</accession>
<dbReference type="InterPro" id="IPR026444">
    <property type="entry name" value="Secre_tail"/>
</dbReference>
<feature type="domain" description="CBM-cenC" evidence="3">
    <location>
        <begin position="395"/>
        <end position="512"/>
    </location>
</feature>
<feature type="chain" id="PRO_5045105466" evidence="2">
    <location>
        <begin position="20"/>
        <end position="911"/>
    </location>
</feature>
<feature type="signal peptide" evidence="2">
    <location>
        <begin position="1"/>
        <end position="19"/>
    </location>
</feature>
<evidence type="ECO:0000256" key="2">
    <source>
        <dbReference type="SAM" id="SignalP"/>
    </source>
</evidence>
<dbReference type="Gene3D" id="2.60.120.260">
    <property type="entry name" value="Galactose-binding domain-like"/>
    <property type="match status" value="3"/>
</dbReference>
<dbReference type="RefSeq" id="WP_395419312.1">
    <property type="nucleotide sequence ID" value="NZ_JBIPKE010000020.1"/>
</dbReference>
<organism evidence="5 6">
    <name type="scientific">Marinoscillum luteum</name>
    <dbReference type="NCBI Taxonomy" id="861051"/>
    <lineage>
        <taxon>Bacteria</taxon>
        <taxon>Pseudomonadati</taxon>
        <taxon>Bacteroidota</taxon>
        <taxon>Cytophagia</taxon>
        <taxon>Cytophagales</taxon>
        <taxon>Reichenbachiellaceae</taxon>
        <taxon>Marinoscillum</taxon>
    </lineage>
</organism>
<dbReference type="NCBIfam" id="TIGR04183">
    <property type="entry name" value="Por_Secre_tail"/>
    <property type="match status" value="1"/>
</dbReference>
<keyword evidence="2" id="KW-0732">Signal</keyword>
<evidence type="ECO:0000313" key="6">
    <source>
        <dbReference type="Proteomes" id="UP001610063"/>
    </source>
</evidence>
<dbReference type="Proteomes" id="UP001610063">
    <property type="component" value="Unassembled WGS sequence"/>
</dbReference>
<feature type="domain" description="Secretion system C-terminal sorting" evidence="4">
    <location>
        <begin position="832"/>
        <end position="908"/>
    </location>
</feature>
<keyword evidence="6" id="KW-1185">Reference proteome</keyword>
<evidence type="ECO:0000256" key="1">
    <source>
        <dbReference type="ARBA" id="ARBA00022801"/>
    </source>
</evidence>
<keyword evidence="1" id="KW-0378">Hydrolase</keyword>
<comment type="caution">
    <text evidence="5">The sequence shown here is derived from an EMBL/GenBank/DDBJ whole genome shotgun (WGS) entry which is preliminary data.</text>
</comment>
<sequence length="911" mass="100419">MRKYLFYLFLALSTYGGFAQNTAHNDWDLLDKSVRRGHWSWRNLGTSSAEVQDAYLDFCANKSISEVYMYCIPEWQWSSSLKNDSEIGSLAYQDSLAAFITKANARGVKVWALYYNWAFIETDEEGNYLYRPDGSLMASVDTMGNVPNNEHITAANQIMDAVGKFNQRHPNGGFHGVQFDQEPKSERFHVPYLDYCKTATQRADAWNVVLKSQGARPFYHSAALRPSWVSYETITYEGENNYVAYHYIKNAHHAAMMNYTSNNNNFIFFGSRLLHWADSLPGKKFVSVGIETDDILGLWEGSEYETYADEIYAEDDNTRFNLFESDMDSARGVFEQYASFDRIAIHSDGYIAHWFDGAGIDSVGPPPGGTNFVDLTVDSSPNANAGWWDTGTNQSNLLANGGFEDGDSPWVWGYLGNGRVSSNAQTGTYSGKIVYDNQVARTVTGLKPNQQYVLSVGVKAANIGSVSYIILEDYDGASAYQSTTVNAGTTYQTQSVTFTTGASDNSVAISVYNESAGNDLFVDDFELTEVLHSPGLVAANLGFEEGDSPWTWGYLGNGRVAENPYSGTYAGKVVYDNQVIRTFGELKPNSTYKVSAYLKTSSSGGTAYLIASDFDGASSQISITASTDSIYNIFENTFTTGASDTSAQISVYNESVGNDLFVDDFEIMEIVGLVEYQFDNMSFEEGDSPWVWGYLGNGRISGNARTGTYAGEIVYDNLVQRTFTGLQPNTEYTISAFAKAASSGSTGYLIVEDYNGPSSEYSVTINAGTSYSLIQNTFTTGANDNSVVVVVYNESPGNNLYVDDFELVEGSGSARNADVVPIPSKEVAALTIYPNPADNFLRIDLEIESQIHDLMIYDINGKVVLIKDGEDFTSLEVNQVDISGLKNGMYMVSVILKNGEQIGRKLVIHRQ</sequence>
<proteinExistence type="predicted"/>
<evidence type="ECO:0000259" key="3">
    <source>
        <dbReference type="Pfam" id="PF02018"/>
    </source>
</evidence>
<dbReference type="Pfam" id="PF18962">
    <property type="entry name" value="Por_Secre_tail"/>
    <property type="match status" value="1"/>
</dbReference>